<protein>
    <submittedName>
        <fullName evidence="2">Uncharacterized protein</fullName>
    </submittedName>
</protein>
<dbReference type="Proteomes" id="UP001189429">
    <property type="component" value="Unassembled WGS sequence"/>
</dbReference>
<proteinExistence type="predicted"/>
<feature type="compositionally biased region" description="Polar residues" evidence="1">
    <location>
        <begin position="590"/>
        <end position="604"/>
    </location>
</feature>
<name>A0ABN9VH64_9DINO</name>
<sequence length="610" mass="65840">MAAAATLRGSPPAGAAVMPVLPGLASGGAAVSLPAWAVVSKHPSGCVPRPWCAGERVKLRTGHQGTWLDGFVSCVRSDGHKTVVQVTYSASGKTVWIDPAAWGESLARMPREPAQGGAPPLGWQAPSSASCASTEASSLQDDGEEGDENSDDPDDDPSHPYNSLRMMYSVPEAGATCRSRGRALHHLSRRRLAGDAAEEGVDGAPPGPRCPQGHPMRCKVAREILGLVRLARPAACTDCGAAVDPRGDAVYRCGHCRVSYCVSCAAGLAEGSCSAGTGQPKDTMQEIMPGDILYAGPDRWSIHHTILVRSRVQAVTDADITRLCELQPDEELLECHTVETARSLSSEMTAWYPTVSYFVRGGKRWPRTVLVADKPVDSNVLNVLEEPVPMKVAMHPLRGEKFDNHIFNEAVIWGCGTARPYGKRQAVRSFLSQARRRGEPCTLEPKAYPTPEAREALRSSLHESWEARPICASLCIKVWQMYFELLGRAAGEPDEAVMEVLRWMPVYSNRTTPSALLKDIDASYATITHFILKHHVRGHRTTCPTFPSHTSTIPDGASYCGRGQPGCNYDCTERAHARSSSSSSYINLHSKTGTCQQEPNSQTAPAPIAT</sequence>
<evidence type="ECO:0000313" key="3">
    <source>
        <dbReference type="Proteomes" id="UP001189429"/>
    </source>
</evidence>
<evidence type="ECO:0000313" key="2">
    <source>
        <dbReference type="EMBL" id="CAK0872423.1"/>
    </source>
</evidence>
<comment type="caution">
    <text evidence="2">The sequence shown here is derived from an EMBL/GenBank/DDBJ whole genome shotgun (WGS) entry which is preliminary data.</text>
</comment>
<feature type="region of interest" description="Disordered" evidence="1">
    <location>
        <begin position="191"/>
        <end position="210"/>
    </location>
</feature>
<feature type="region of interest" description="Disordered" evidence="1">
    <location>
        <begin position="110"/>
        <end position="164"/>
    </location>
</feature>
<feature type="region of interest" description="Disordered" evidence="1">
    <location>
        <begin position="590"/>
        <end position="610"/>
    </location>
</feature>
<accession>A0ABN9VH64</accession>
<evidence type="ECO:0000256" key="1">
    <source>
        <dbReference type="SAM" id="MobiDB-lite"/>
    </source>
</evidence>
<reference evidence="2" key="1">
    <citation type="submission" date="2023-10" db="EMBL/GenBank/DDBJ databases">
        <authorList>
            <person name="Chen Y."/>
            <person name="Shah S."/>
            <person name="Dougan E. K."/>
            <person name="Thang M."/>
            <person name="Chan C."/>
        </authorList>
    </citation>
    <scope>NUCLEOTIDE SEQUENCE [LARGE SCALE GENOMIC DNA]</scope>
</reference>
<keyword evidence="3" id="KW-1185">Reference proteome</keyword>
<organism evidence="2 3">
    <name type="scientific">Prorocentrum cordatum</name>
    <dbReference type="NCBI Taxonomy" id="2364126"/>
    <lineage>
        <taxon>Eukaryota</taxon>
        <taxon>Sar</taxon>
        <taxon>Alveolata</taxon>
        <taxon>Dinophyceae</taxon>
        <taxon>Prorocentrales</taxon>
        <taxon>Prorocentraceae</taxon>
        <taxon>Prorocentrum</taxon>
    </lineage>
</organism>
<feature type="compositionally biased region" description="Acidic residues" evidence="1">
    <location>
        <begin position="141"/>
        <end position="155"/>
    </location>
</feature>
<dbReference type="EMBL" id="CAUYUJ010017170">
    <property type="protein sequence ID" value="CAK0872423.1"/>
    <property type="molecule type" value="Genomic_DNA"/>
</dbReference>
<gene>
    <name evidence="2" type="ORF">PCOR1329_LOCUS57899</name>
</gene>
<feature type="compositionally biased region" description="Low complexity" evidence="1">
    <location>
        <begin position="125"/>
        <end position="138"/>
    </location>
</feature>